<feature type="chain" id="PRO_5047225040" description="Outer membrane protein beta-barrel domain-containing protein" evidence="1">
    <location>
        <begin position="26"/>
        <end position="230"/>
    </location>
</feature>
<accession>A0ABV9H313</accession>
<evidence type="ECO:0000313" key="3">
    <source>
        <dbReference type="Proteomes" id="UP001595967"/>
    </source>
</evidence>
<sequence length="230" mass="24541">MTALHFLRSTLACCIGVACVSTAQAAGGAHLVDDADVETPGVCHLETWVSHHRHTAGGMATLAPACTFTALPRVEFGVSAEQAWGNETMTGFGPAIKINLMPVETGLGIGIAGSVIHNARAGRTDAARIVVPVSLALHDGVWSHFNAGWLYERTGARQHRRFAGTQLEVAVSNSLTLMGEMLTRQAERTGAQLGLRWSAGRKDLDLDLLIGRRIDGQARRTVTLGVSLRR</sequence>
<evidence type="ECO:0000256" key="1">
    <source>
        <dbReference type="SAM" id="SignalP"/>
    </source>
</evidence>
<organism evidence="2 3">
    <name type="scientific">Comamonas nitrativorans</name>
    <dbReference type="NCBI Taxonomy" id="108437"/>
    <lineage>
        <taxon>Bacteria</taxon>
        <taxon>Pseudomonadati</taxon>
        <taxon>Pseudomonadota</taxon>
        <taxon>Betaproteobacteria</taxon>
        <taxon>Burkholderiales</taxon>
        <taxon>Comamonadaceae</taxon>
        <taxon>Comamonas</taxon>
    </lineage>
</organism>
<feature type="signal peptide" evidence="1">
    <location>
        <begin position="1"/>
        <end position="25"/>
    </location>
</feature>
<keyword evidence="3" id="KW-1185">Reference proteome</keyword>
<evidence type="ECO:0008006" key="4">
    <source>
        <dbReference type="Google" id="ProtNLM"/>
    </source>
</evidence>
<dbReference type="EMBL" id="JBHSEW010000016">
    <property type="protein sequence ID" value="MFC4623375.1"/>
    <property type="molecule type" value="Genomic_DNA"/>
</dbReference>
<dbReference type="Proteomes" id="UP001595967">
    <property type="component" value="Unassembled WGS sequence"/>
</dbReference>
<name>A0ABV9H313_9BURK</name>
<comment type="caution">
    <text evidence="2">The sequence shown here is derived from an EMBL/GenBank/DDBJ whole genome shotgun (WGS) entry which is preliminary data.</text>
</comment>
<proteinExistence type="predicted"/>
<evidence type="ECO:0000313" key="2">
    <source>
        <dbReference type="EMBL" id="MFC4623375.1"/>
    </source>
</evidence>
<reference evidence="3" key="1">
    <citation type="journal article" date="2019" name="Int. J. Syst. Evol. Microbiol.">
        <title>The Global Catalogue of Microorganisms (GCM) 10K type strain sequencing project: providing services to taxonomists for standard genome sequencing and annotation.</title>
        <authorList>
            <consortium name="The Broad Institute Genomics Platform"/>
            <consortium name="The Broad Institute Genome Sequencing Center for Infectious Disease"/>
            <person name="Wu L."/>
            <person name="Ma J."/>
        </authorList>
    </citation>
    <scope>NUCLEOTIDE SEQUENCE [LARGE SCALE GENOMIC DNA]</scope>
    <source>
        <strain evidence="3">JCM 11650</strain>
    </source>
</reference>
<protein>
    <recommendedName>
        <fullName evidence="4">Outer membrane protein beta-barrel domain-containing protein</fullName>
    </recommendedName>
</protein>
<keyword evidence="1" id="KW-0732">Signal</keyword>
<gene>
    <name evidence="2" type="ORF">ACFO3A_14345</name>
</gene>
<dbReference type="RefSeq" id="WP_377727723.1">
    <property type="nucleotide sequence ID" value="NZ_JBHSEW010000016.1"/>
</dbReference>